<evidence type="ECO:0000256" key="1">
    <source>
        <dbReference type="ARBA" id="ARBA00023117"/>
    </source>
</evidence>
<feature type="compositionally biased region" description="Acidic residues" evidence="3">
    <location>
        <begin position="188"/>
        <end position="199"/>
    </location>
</feature>
<dbReference type="EMBL" id="OZ022412">
    <property type="protein sequence ID" value="CAK9442356.1"/>
    <property type="molecule type" value="Genomic_DNA"/>
</dbReference>
<feature type="compositionally biased region" description="Basic and acidic residues" evidence="3">
    <location>
        <begin position="313"/>
        <end position="340"/>
    </location>
</feature>
<feature type="region of interest" description="Disordered" evidence="3">
    <location>
        <begin position="141"/>
        <end position="611"/>
    </location>
</feature>
<feature type="compositionally biased region" description="Basic and acidic residues" evidence="3">
    <location>
        <begin position="253"/>
        <end position="281"/>
    </location>
</feature>
<dbReference type="PRINTS" id="PR00503">
    <property type="entry name" value="BROMODOMAIN"/>
</dbReference>
<dbReference type="PROSITE" id="PS50014">
    <property type="entry name" value="BROMODOMAIN_2"/>
    <property type="match status" value="1"/>
</dbReference>
<dbReference type="RefSeq" id="XP_066833037.1">
    <property type="nucleotide sequence ID" value="XM_066976504.1"/>
</dbReference>
<evidence type="ECO:0000313" key="6">
    <source>
        <dbReference type="Proteomes" id="UP001497383"/>
    </source>
</evidence>
<organism evidence="5 6">
    <name type="scientific">Lodderomyces beijingensis</name>
    <dbReference type="NCBI Taxonomy" id="1775926"/>
    <lineage>
        <taxon>Eukaryota</taxon>
        <taxon>Fungi</taxon>
        <taxon>Dikarya</taxon>
        <taxon>Ascomycota</taxon>
        <taxon>Saccharomycotina</taxon>
        <taxon>Pichiomycetes</taxon>
        <taxon>Debaryomycetaceae</taxon>
        <taxon>Candida/Lodderomyces clade</taxon>
        <taxon>Lodderomyces</taxon>
    </lineage>
</organism>
<dbReference type="SMART" id="SM00297">
    <property type="entry name" value="BROMO"/>
    <property type="match status" value="1"/>
</dbReference>
<sequence>MTEQVKINPDLSIILVGAVINKSISEYSGDYPENKASIPVQRFINDLNQTTYQYTQSFPNENINFPQIDIKLLSFIINRTLYFKFVSVTNDSVVIEISDKYDYYLKTIVATSTLRYSKYLLNSAKKLHEAETLLEQRDGAEALVEKSESSAESVPETRGKDKVENVNDVGKPTEERVVENGEKRDNVVDEVDDQVEEEARENPEKETENKKEEEAEAEVEEETKEKPEEEKEAEEEKAEFSKKVEDEEATSAIEKEEPSIAEKLEESESEEQAHNADKPIEEPAAEEEEKEAPVEPVSVAAPDEAPEESAEESPEKPSEESPEKPSEESPEKRPEERPEETTEVTLEVLPIKEVGEPQVATKEEKTSFKESSSSSEEEEEEEEEEDEEEEEEEEEEEKEAVQVASGKTSGEELKEVDSPEVEDLVAPPRSEESSRDANKESHDIDTEEKVKVPVDDNADTQEMSMVEEEYNSREKGDGKEVEEEREPGDDMNAKETGETDEAQPIVAGRRNANLRSGVKRCHEEMEDSEEEEETKDDKDDKEEREEKKEKKQEKEKKEKKAKEESPDVDEQEGEEHSTKAEGSKAAKKTQGKSSHIPESRKRSRSHSPAPVQLQKKFQSIAVSLLNSIQEHRFSSPFLQAVNAKDAPNYYELIYQPKDLKSIFKALKSKSDPPVYSSILELERDVMLMFANCIMYNRSNEALVELTRKMKEEVEGMFKMFKEAELQLK</sequence>
<accession>A0ABP0ZUQ5</accession>
<dbReference type="CDD" id="cd04369">
    <property type="entry name" value="Bromodomain"/>
    <property type="match status" value="1"/>
</dbReference>
<feature type="compositionally biased region" description="Basic and acidic residues" evidence="3">
    <location>
        <begin position="574"/>
        <end position="584"/>
    </location>
</feature>
<evidence type="ECO:0000256" key="3">
    <source>
        <dbReference type="SAM" id="MobiDB-lite"/>
    </source>
</evidence>
<feature type="compositionally biased region" description="Acidic residues" evidence="3">
    <location>
        <begin position="375"/>
        <end position="398"/>
    </location>
</feature>
<proteinExistence type="predicted"/>
<feature type="compositionally biased region" description="Basic and acidic residues" evidence="3">
    <location>
        <begin position="429"/>
        <end position="454"/>
    </location>
</feature>
<dbReference type="Proteomes" id="UP001497383">
    <property type="component" value="Chromosome 8"/>
</dbReference>
<feature type="compositionally biased region" description="Basic and acidic residues" evidence="3">
    <location>
        <begin position="200"/>
        <end position="213"/>
    </location>
</feature>
<dbReference type="Gene3D" id="1.20.920.10">
    <property type="entry name" value="Bromodomain-like"/>
    <property type="match status" value="1"/>
</dbReference>
<name>A0ABP0ZUQ5_9ASCO</name>
<keyword evidence="6" id="KW-1185">Reference proteome</keyword>
<keyword evidence="1 2" id="KW-0103">Bromodomain</keyword>
<evidence type="ECO:0000259" key="4">
    <source>
        <dbReference type="PROSITE" id="PS50014"/>
    </source>
</evidence>
<protein>
    <recommendedName>
        <fullName evidence="4">Bromo domain-containing protein</fullName>
    </recommendedName>
</protein>
<feature type="domain" description="Bromo" evidence="4">
    <location>
        <begin position="629"/>
        <end position="703"/>
    </location>
</feature>
<evidence type="ECO:0000313" key="5">
    <source>
        <dbReference type="EMBL" id="CAK9442356.1"/>
    </source>
</evidence>
<feature type="compositionally biased region" description="Acidic residues" evidence="3">
    <location>
        <begin position="524"/>
        <end position="543"/>
    </location>
</feature>
<dbReference type="Pfam" id="PF00439">
    <property type="entry name" value="Bromodomain"/>
    <property type="match status" value="1"/>
</dbReference>
<dbReference type="InterPro" id="IPR036427">
    <property type="entry name" value="Bromodomain-like_sf"/>
</dbReference>
<reference evidence="5 6" key="1">
    <citation type="submission" date="2024-03" db="EMBL/GenBank/DDBJ databases">
        <authorList>
            <person name="Brejova B."/>
        </authorList>
    </citation>
    <scope>NUCLEOTIDE SEQUENCE [LARGE SCALE GENOMIC DNA]</scope>
    <source>
        <strain evidence="5 6">CBS 14171</strain>
    </source>
</reference>
<feature type="compositionally biased region" description="Low complexity" evidence="3">
    <location>
        <begin position="294"/>
        <end position="303"/>
    </location>
</feature>
<feature type="compositionally biased region" description="Acidic residues" evidence="3">
    <location>
        <begin position="480"/>
        <end position="489"/>
    </location>
</feature>
<dbReference type="SUPFAM" id="SSF47370">
    <property type="entry name" value="Bromodomain"/>
    <property type="match status" value="1"/>
</dbReference>
<dbReference type="PANTHER" id="PTHR15398">
    <property type="entry name" value="BROMODOMAIN-CONTAINING PROTEIN 8"/>
    <property type="match status" value="1"/>
</dbReference>
<dbReference type="InterPro" id="IPR001487">
    <property type="entry name" value="Bromodomain"/>
</dbReference>
<dbReference type="GeneID" id="92211295"/>
<feature type="compositionally biased region" description="Basic and acidic residues" evidence="3">
    <location>
        <begin position="544"/>
        <end position="565"/>
    </location>
</feature>
<gene>
    <name evidence="5" type="ORF">LODBEIA_P60990</name>
</gene>
<evidence type="ECO:0000256" key="2">
    <source>
        <dbReference type="PROSITE-ProRule" id="PRU00035"/>
    </source>
</evidence>
<dbReference type="PANTHER" id="PTHR15398:SF4">
    <property type="entry name" value="BROMODOMAIN-CONTAINING PROTEIN 8 ISOFORM X1"/>
    <property type="match status" value="1"/>
</dbReference>
<feature type="compositionally biased region" description="Basic and acidic residues" evidence="3">
    <location>
        <begin position="141"/>
        <end position="187"/>
    </location>
</feature>
<feature type="compositionally biased region" description="Basic and acidic residues" evidence="3">
    <location>
        <begin position="470"/>
        <end position="479"/>
    </location>
</feature>